<accession>A0A8S3SXR2</accession>
<feature type="compositionally biased region" description="Basic and acidic residues" evidence="1">
    <location>
        <begin position="32"/>
        <end position="49"/>
    </location>
</feature>
<dbReference type="AlphaFoldDB" id="A0A8S3SXR2"/>
<comment type="caution">
    <text evidence="2">The sequence shown here is derived from an EMBL/GenBank/DDBJ whole genome shotgun (WGS) entry which is preliminary data.</text>
</comment>
<evidence type="ECO:0000313" key="3">
    <source>
        <dbReference type="Proteomes" id="UP000683360"/>
    </source>
</evidence>
<reference evidence="2" key="1">
    <citation type="submission" date="2021-03" db="EMBL/GenBank/DDBJ databases">
        <authorList>
            <person name="Bekaert M."/>
        </authorList>
    </citation>
    <scope>NUCLEOTIDE SEQUENCE</scope>
</reference>
<gene>
    <name evidence="2" type="ORF">MEDL_38748</name>
</gene>
<dbReference type="EMBL" id="CAJPWZ010001855">
    <property type="protein sequence ID" value="CAG2225638.1"/>
    <property type="molecule type" value="Genomic_DNA"/>
</dbReference>
<protein>
    <submittedName>
        <fullName evidence="2">Uncharacterized protein</fullName>
    </submittedName>
</protein>
<feature type="compositionally biased region" description="Polar residues" evidence="1">
    <location>
        <begin position="52"/>
        <end position="74"/>
    </location>
</feature>
<sequence length="144" mass="16102">MRSKTSLEYKIRKDSEPVQGHAVNQSLLSVKPIEHSSTKRSTAGEEPKQRSKPSLESNIRKTSLPLSEPDVNQINPEVRCDNDVLAKCEYPLSTEDEEIQRSCITRSTAGKVALRDTSSCYSTIQQPSLRVQTSLVNQIKTNDN</sequence>
<keyword evidence="3" id="KW-1185">Reference proteome</keyword>
<proteinExistence type="predicted"/>
<evidence type="ECO:0000256" key="1">
    <source>
        <dbReference type="SAM" id="MobiDB-lite"/>
    </source>
</evidence>
<dbReference type="Proteomes" id="UP000683360">
    <property type="component" value="Unassembled WGS sequence"/>
</dbReference>
<organism evidence="2 3">
    <name type="scientific">Mytilus edulis</name>
    <name type="common">Blue mussel</name>
    <dbReference type="NCBI Taxonomy" id="6550"/>
    <lineage>
        <taxon>Eukaryota</taxon>
        <taxon>Metazoa</taxon>
        <taxon>Spiralia</taxon>
        <taxon>Lophotrochozoa</taxon>
        <taxon>Mollusca</taxon>
        <taxon>Bivalvia</taxon>
        <taxon>Autobranchia</taxon>
        <taxon>Pteriomorphia</taxon>
        <taxon>Mytilida</taxon>
        <taxon>Mytiloidea</taxon>
        <taxon>Mytilidae</taxon>
        <taxon>Mytilinae</taxon>
        <taxon>Mytilus</taxon>
    </lineage>
</organism>
<feature type="region of interest" description="Disordered" evidence="1">
    <location>
        <begin position="1"/>
        <end position="74"/>
    </location>
</feature>
<feature type="compositionally biased region" description="Basic and acidic residues" evidence="1">
    <location>
        <begin position="1"/>
        <end position="16"/>
    </location>
</feature>
<name>A0A8S3SXR2_MYTED</name>
<evidence type="ECO:0000313" key="2">
    <source>
        <dbReference type="EMBL" id="CAG2225638.1"/>
    </source>
</evidence>